<organism evidence="2 3">
    <name type="scientific">Herbidospora galbida</name>
    <dbReference type="NCBI Taxonomy" id="2575442"/>
    <lineage>
        <taxon>Bacteria</taxon>
        <taxon>Bacillati</taxon>
        <taxon>Actinomycetota</taxon>
        <taxon>Actinomycetes</taxon>
        <taxon>Streptosporangiales</taxon>
        <taxon>Streptosporangiaceae</taxon>
        <taxon>Herbidospora</taxon>
    </lineage>
</organism>
<evidence type="ECO:0000259" key="1">
    <source>
        <dbReference type="Pfam" id="PF19694"/>
    </source>
</evidence>
<dbReference type="AlphaFoldDB" id="A0A4V5V054"/>
<feature type="domain" description="DUF6194" evidence="1">
    <location>
        <begin position="1"/>
        <end position="151"/>
    </location>
</feature>
<protein>
    <recommendedName>
        <fullName evidence="1">DUF6194 domain-containing protein</fullName>
    </recommendedName>
</protein>
<gene>
    <name evidence="2" type="ORF">FDA94_04590</name>
</gene>
<name>A0A4V5V054_9ACTN</name>
<keyword evidence="3" id="KW-1185">Reference proteome</keyword>
<comment type="caution">
    <text evidence="2">The sequence shown here is derived from an EMBL/GenBank/DDBJ whole genome shotgun (WGS) entry which is preliminary data.</text>
</comment>
<proteinExistence type="predicted"/>
<evidence type="ECO:0000313" key="3">
    <source>
        <dbReference type="Proteomes" id="UP000308705"/>
    </source>
</evidence>
<dbReference type="Pfam" id="PF19694">
    <property type="entry name" value="DUF6194"/>
    <property type="match status" value="1"/>
</dbReference>
<dbReference type="Proteomes" id="UP000308705">
    <property type="component" value="Unassembled WGS sequence"/>
</dbReference>
<sequence>MNMDDLIDHAKTLDAVLILRPRPGDGSPEVSWGDAFIYYAPDGVIPATQPFATIVTKDYPDEPASGLDQPGAFRLNIAAPKAEFARVIGSSPRDVMSADHDAHARDTWFPHPVYGAAGWLSVVNPATRLPEALSLLDAAHQAARDRHRRRTA</sequence>
<accession>A0A4V5V054</accession>
<reference evidence="2 3" key="1">
    <citation type="submission" date="2019-04" db="EMBL/GenBank/DDBJ databases">
        <title>Herbidospora sp. NEAU-GS14.nov., a novel actinomycete isolated from soil.</title>
        <authorList>
            <person name="Han L."/>
        </authorList>
    </citation>
    <scope>NUCLEOTIDE SEQUENCE [LARGE SCALE GENOMIC DNA]</scope>
    <source>
        <strain evidence="2 3">NEAU-GS14</strain>
    </source>
</reference>
<evidence type="ECO:0000313" key="2">
    <source>
        <dbReference type="EMBL" id="TKK91033.1"/>
    </source>
</evidence>
<dbReference type="RefSeq" id="WP_137245733.1">
    <property type="nucleotide sequence ID" value="NZ_SZQA01000002.1"/>
</dbReference>
<dbReference type="OrthoDB" id="9783727at2"/>
<dbReference type="InterPro" id="IPR045676">
    <property type="entry name" value="DUF6194"/>
</dbReference>
<dbReference type="EMBL" id="SZQA01000002">
    <property type="protein sequence ID" value="TKK91033.1"/>
    <property type="molecule type" value="Genomic_DNA"/>
</dbReference>